<proteinExistence type="predicted"/>
<accession>A0A5J4X421</accession>
<dbReference type="Proteomes" id="UP000324800">
    <property type="component" value="Unassembled WGS sequence"/>
</dbReference>
<gene>
    <name evidence="1" type="ORF">EZS28_002422</name>
</gene>
<name>A0A5J4X421_9EUKA</name>
<evidence type="ECO:0000313" key="1">
    <source>
        <dbReference type="EMBL" id="KAA6402057.1"/>
    </source>
</evidence>
<organism evidence="1 2">
    <name type="scientific">Streblomastix strix</name>
    <dbReference type="NCBI Taxonomy" id="222440"/>
    <lineage>
        <taxon>Eukaryota</taxon>
        <taxon>Metamonada</taxon>
        <taxon>Preaxostyla</taxon>
        <taxon>Oxymonadida</taxon>
        <taxon>Streblomastigidae</taxon>
        <taxon>Streblomastix</taxon>
    </lineage>
</organism>
<comment type="caution">
    <text evidence="1">The sequence shown here is derived from an EMBL/GenBank/DDBJ whole genome shotgun (WGS) entry which is preliminary data.</text>
</comment>
<reference evidence="1 2" key="1">
    <citation type="submission" date="2019-03" db="EMBL/GenBank/DDBJ databases">
        <title>Single cell metagenomics reveals metabolic interactions within the superorganism composed of flagellate Streblomastix strix and complex community of Bacteroidetes bacteria on its surface.</title>
        <authorList>
            <person name="Treitli S.C."/>
            <person name="Kolisko M."/>
            <person name="Husnik F."/>
            <person name="Keeling P."/>
            <person name="Hampl V."/>
        </authorList>
    </citation>
    <scope>NUCLEOTIDE SEQUENCE [LARGE SCALE GENOMIC DNA]</scope>
    <source>
        <strain evidence="1">ST1C</strain>
    </source>
</reference>
<protein>
    <submittedName>
        <fullName evidence="1">Uncharacterized protein</fullName>
    </submittedName>
</protein>
<dbReference type="AlphaFoldDB" id="A0A5J4X421"/>
<evidence type="ECO:0000313" key="2">
    <source>
        <dbReference type="Proteomes" id="UP000324800"/>
    </source>
</evidence>
<dbReference type="EMBL" id="SNRW01000292">
    <property type="protein sequence ID" value="KAA6402057.1"/>
    <property type="molecule type" value="Genomic_DNA"/>
</dbReference>
<sequence>MTHNAKEIIAIYYGLLRIQQVFKKLQDQTKLPYNQYPRKTNINYKLALETKQIRRLYKKRWNNSNDFQDMELHATDRHIRDTIQQINYQLYNVDLNELGTHFYNAFNCKLNKVRLYVHPPQPTLFRVLQKLKQDKAQGIVIASIWQGQSWYTQLNNLSIKILFHKSTEMILEMGPKLKDMEKNFSPVNVSAILHELSQTLQLTKLLRELKIIGASAYSIRHSATTELAKLELMIQLCNLKVILPKKMKRQIMYLNNELRQLEKGVTNYYFRLPWRQGNDLLSPYLLISPLTHQKRVSQLRVQQKQGENSQKSRKFEHVE</sequence>